<keyword evidence="2" id="KW-0472">Membrane</keyword>
<protein>
    <submittedName>
        <fullName evidence="3">Reverse transcriptase</fullName>
    </submittedName>
</protein>
<comment type="caution">
    <text evidence="3">The sequence shown here is derived from an EMBL/GenBank/DDBJ whole genome shotgun (WGS) entry which is preliminary data.</text>
</comment>
<dbReference type="Proteomes" id="UP000735302">
    <property type="component" value="Unassembled WGS sequence"/>
</dbReference>
<feature type="region of interest" description="Disordered" evidence="1">
    <location>
        <begin position="440"/>
        <end position="460"/>
    </location>
</feature>
<evidence type="ECO:0000313" key="4">
    <source>
        <dbReference type="Proteomes" id="UP000735302"/>
    </source>
</evidence>
<dbReference type="EMBL" id="BLXT01000055">
    <property type="protein sequence ID" value="GFN74000.1"/>
    <property type="molecule type" value="Genomic_DNA"/>
</dbReference>
<dbReference type="Gene3D" id="2.170.300.10">
    <property type="entry name" value="Tie2 ligand-binding domain superfamily"/>
    <property type="match status" value="1"/>
</dbReference>
<keyword evidence="3" id="KW-0695">RNA-directed DNA polymerase</keyword>
<accession>A0AAV3WU40</accession>
<keyword evidence="2" id="KW-1133">Transmembrane helix</keyword>
<dbReference type="PANTHER" id="PTHR26391">
    <property type="entry name" value="INACTIVE TYROSINE-PROTEIN KINASE 7"/>
    <property type="match status" value="1"/>
</dbReference>
<dbReference type="AlphaFoldDB" id="A0AAV3WU40"/>
<keyword evidence="2" id="KW-0812">Transmembrane</keyword>
<evidence type="ECO:0000256" key="2">
    <source>
        <dbReference type="SAM" id="Phobius"/>
    </source>
</evidence>
<evidence type="ECO:0000256" key="1">
    <source>
        <dbReference type="SAM" id="MobiDB-lite"/>
    </source>
</evidence>
<gene>
    <name evidence="3" type="ORF">PoB_000050600</name>
</gene>
<keyword evidence="3" id="KW-0808">Transferase</keyword>
<dbReference type="PANTHER" id="PTHR26391:SF18">
    <property type="entry name" value="PROTEIN KINASE RECEPTOR TIE-1, PUTATIVE-RELATED"/>
    <property type="match status" value="1"/>
</dbReference>
<dbReference type="GO" id="GO:0003964">
    <property type="term" value="F:RNA-directed DNA polymerase activity"/>
    <property type="evidence" value="ECO:0007669"/>
    <property type="project" value="UniProtKB-KW"/>
</dbReference>
<evidence type="ECO:0000313" key="3">
    <source>
        <dbReference type="EMBL" id="GFN74000.1"/>
    </source>
</evidence>
<sequence>MVSYHPPDVHQERMGLLNERGGKLSDWLADEDHHFTCNPKSDEKSIRFLMPKARFSHWIRVATKEIKIEVIANELKLLFATASDPEDLKGCEHKVIQGHHNETFDIYCTTEKAVSYIIIQGLVVAKLCAIYVSEGRQVSLKLSAPSEERWAIWQDYNAKFICPEDQSTSNRNSNWTLEFGVPVFVEHIVIHYHIEEDNVTDLKLPNASVNLILWQNESTIFQTEKVLMSPPHTIYPDDQPSKPATRLEIIKADKSENLRFCAVQRLDRSFNAIFPSLSDWLVEFMCPPRKYGVNCDFTCNCYSPDENCFVATGGCSSGCAAGFTGEDCKQTCSDGFYGRDCKSECSSNCEGGSKACNHFNGSCEEGCKEDFQPPLCLIKEDAGAVTTTSVSVKLTKTDKESRRDQIVSYIAQGLLVIAIISLLYMGLASGREDTLACDQTDRPTRQAAQQEDEQEQPKVEKSLQSLATPNPEGQADNLFTTNILCKSNSVCQVQESQSLKKMETTISIQESPLNIPY</sequence>
<feature type="transmembrane region" description="Helical" evidence="2">
    <location>
        <begin position="406"/>
        <end position="427"/>
    </location>
</feature>
<keyword evidence="4" id="KW-1185">Reference proteome</keyword>
<name>A0AAV3WU40_9GAST</name>
<proteinExistence type="predicted"/>
<organism evidence="3 4">
    <name type="scientific">Plakobranchus ocellatus</name>
    <dbReference type="NCBI Taxonomy" id="259542"/>
    <lineage>
        <taxon>Eukaryota</taxon>
        <taxon>Metazoa</taxon>
        <taxon>Spiralia</taxon>
        <taxon>Lophotrochozoa</taxon>
        <taxon>Mollusca</taxon>
        <taxon>Gastropoda</taxon>
        <taxon>Heterobranchia</taxon>
        <taxon>Euthyneura</taxon>
        <taxon>Panpulmonata</taxon>
        <taxon>Sacoglossa</taxon>
        <taxon>Placobranchoidea</taxon>
        <taxon>Plakobranchidae</taxon>
        <taxon>Plakobranchus</taxon>
    </lineage>
</organism>
<keyword evidence="3" id="KW-0548">Nucleotidyltransferase</keyword>
<reference evidence="3 4" key="1">
    <citation type="journal article" date="2021" name="Elife">
        <title>Chloroplast acquisition without the gene transfer in kleptoplastic sea slugs, Plakobranchus ocellatus.</title>
        <authorList>
            <person name="Maeda T."/>
            <person name="Takahashi S."/>
            <person name="Yoshida T."/>
            <person name="Shimamura S."/>
            <person name="Takaki Y."/>
            <person name="Nagai Y."/>
            <person name="Toyoda A."/>
            <person name="Suzuki Y."/>
            <person name="Arimoto A."/>
            <person name="Ishii H."/>
            <person name="Satoh N."/>
            <person name="Nishiyama T."/>
            <person name="Hasebe M."/>
            <person name="Maruyama T."/>
            <person name="Minagawa J."/>
            <person name="Obokata J."/>
            <person name="Shigenobu S."/>
        </authorList>
    </citation>
    <scope>NUCLEOTIDE SEQUENCE [LARGE SCALE GENOMIC DNA]</scope>
</reference>